<dbReference type="PANTHER" id="PTHR43639:SF1">
    <property type="entry name" value="SHORT-CHAIN DEHYDROGENASE_REDUCTASE FAMILY PROTEIN"/>
    <property type="match status" value="1"/>
</dbReference>
<gene>
    <name evidence="4" type="ORF">NX02_03925</name>
</gene>
<evidence type="ECO:0000313" key="5">
    <source>
        <dbReference type="Proteomes" id="UP000018851"/>
    </source>
</evidence>
<keyword evidence="2" id="KW-0560">Oxidoreductase</keyword>
<organism evidence="4 5">
    <name type="scientific">Sphingomonas sanxanigenens DSM 19645 = NX02</name>
    <dbReference type="NCBI Taxonomy" id="1123269"/>
    <lineage>
        <taxon>Bacteria</taxon>
        <taxon>Pseudomonadati</taxon>
        <taxon>Pseudomonadota</taxon>
        <taxon>Alphaproteobacteria</taxon>
        <taxon>Sphingomonadales</taxon>
        <taxon>Sphingomonadaceae</taxon>
        <taxon>Sphingomonas</taxon>
    </lineage>
</organism>
<sequence length="292" mass="30104">MENEMAINEIDIGRRSMLIGASAGMAAIAAPAAALTPAPQSTDRPEHGALAGKRALVTGASRGIGTGIALELAARGADVAITYLRSTDKAAAVVEQIRAMGRRATAIQADSGDPAAVKRSIAQTVAYLGGLDILANNVGISRSGPLEDMRFTDIEDLMNVNARAAVLASQAAIPHLKAGGRIITTGSCLAERVPYPGLTVYSMSKSALLAFTRGLARELGPRNITVNLVQPGPIDTDQNPADGDWAEPNRRMTALGRYGKPADIAAAVAYLASPAAQFMTGSVVTVDAGFNA</sequence>
<accession>W0A8A4</accession>
<evidence type="ECO:0000256" key="1">
    <source>
        <dbReference type="ARBA" id="ARBA00006484"/>
    </source>
</evidence>
<evidence type="ECO:0000259" key="3">
    <source>
        <dbReference type="SMART" id="SM00822"/>
    </source>
</evidence>
<evidence type="ECO:0000256" key="2">
    <source>
        <dbReference type="ARBA" id="ARBA00023002"/>
    </source>
</evidence>
<dbReference type="PATRIC" id="fig|1123269.5.peg.770"/>
<dbReference type="FunFam" id="3.40.50.720:FF:000084">
    <property type="entry name" value="Short-chain dehydrogenase reductase"/>
    <property type="match status" value="1"/>
</dbReference>
<dbReference type="SUPFAM" id="SSF51735">
    <property type="entry name" value="NAD(P)-binding Rossmann-fold domains"/>
    <property type="match status" value="1"/>
</dbReference>
<proteinExistence type="inferred from homology"/>
<dbReference type="eggNOG" id="COG1028">
    <property type="taxonomic scope" value="Bacteria"/>
</dbReference>
<keyword evidence="5" id="KW-1185">Reference proteome</keyword>
<dbReference type="PROSITE" id="PS51318">
    <property type="entry name" value="TAT"/>
    <property type="match status" value="1"/>
</dbReference>
<feature type="domain" description="Ketoreductase" evidence="3">
    <location>
        <begin position="53"/>
        <end position="237"/>
    </location>
</feature>
<evidence type="ECO:0000313" key="4">
    <source>
        <dbReference type="EMBL" id="AHE52538.1"/>
    </source>
</evidence>
<dbReference type="CDD" id="cd05233">
    <property type="entry name" value="SDR_c"/>
    <property type="match status" value="1"/>
</dbReference>
<dbReference type="PRINTS" id="PR00081">
    <property type="entry name" value="GDHRDH"/>
</dbReference>
<dbReference type="STRING" id="1123269.NX02_03925"/>
<protein>
    <recommendedName>
        <fullName evidence="3">Ketoreductase domain-containing protein</fullName>
    </recommendedName>
</protein>
<name>W0A8A4_9SPHN</name>
<dbReference type="InterPro" id="IPR006311">
    <property type="entry name" value="TAT_signal"/>
</dbReference>
<dbReference type="SMART" id="SM00822">
    <property type="entry name" value="PKS_KR"/>
    <property type="match status" value="1"/>
</dbReference>
<dbReference type="Proteomes" id="UP000018851">
    <property type="component" value="Chromosome"/>
</dbReference>
<dbReference type="PRINTS" id="PR00080">
    <property type="entry name" value="SDRFAMILY"/>
</dbReference>
<dbReference type="KEGG" id="ssan:NX02_03925"/>
<dbReference type="InterPro" id="IPR057326">
    <property type="entry name" value="KR_dom"/>
</dbReference>
<comment type="similarity">
    <text evidence="1">Belongs to the short-chain dehydrogenases/reductases (SDR) family.</text>
</comment>
<dbReference type="EMBL" id="CP006644">
    <property type="protein sequence ID" value="AHE52538.1"/>
    <property type="molecule type" value="Genomic_DNA"/>
</dbReference>
<dbReference type="InterPro" id="IPR002347">
    <property type="entry name" value="SDR_fam"/>
</dbReference>
<dbReference type="Pfam" id="PF13561">
    <property type="entry name" value="adh_short_C2"/>
    <property type="match status" value="1"/>
</dbReference>
<reference evidence="4 5" key="1">
    <citation type="submission" date="2013-07" db="EMBL/GenBank/DDBJ databases">
        <title>Completed genome of Sphingomonas sanxanigenens NX02.</title>
        <authorList>
            <person name="Ma T."/>
            <person name="Huang H."/>
            <person name="Wu M."/>
            <person name="Li X."/>
            <person name="Li G."/>
        </authorList>
    </citation>
    <scope>NUCLEOTIDE SEQUENCE [LARGE SCALE GENOMIC DNA]</scope>
    <source>
        <strain evidence="4 5">NX02</strain>
    </source>
</reference>
<dbReference type="InterPro" id="IPR036291">
    <property type="entry name" value="NAD(P)-bd_dom_sf"/>
</dbReference>
<dbReference type="GO" id="GO:0016491">
    <property type="term" value="F:oxidoreductase activity"/>
    <property type="evidence" value="ECO:0007669"/>
    <property type="project" value="UniProtKB-KW"/>
</dbReference>
<dbReference type="AlphaFoldDB" id="W0A8A4"/>
<dbReference type="HOGENOM" id="CLU_010194_1_3_5"/>
<dbReference type="Gene3D" id="3.40.50.720">
    <property type="entry name" value="NAD(P)-binding Rossmann-like Domain"/>
    <property type="match status" value="1"/>
</dbReference>
<dbReference type="PANTHER" id="PTHR43639">
    <property type="entry name" value="OXIDOREDUCTASE, SHORT-CHAIN DEHYDROGENASE/REDUCTASE FAMILY (AFU_ORTHOLOGUE AFUA_5G02870)"/>
    <property type="match status" value="1"/>
</dbReference>